<dbReference type="RefSeq" id="WP_345196937.1">
    <property type="nucleotide sequence ID" value="NZ_BAABFL010000415.1"/>
</dbReference>
<gene>
    <name evidence="1" type="primary">thiS</name>
    <name evidence="1" type="ORF">GCM10023116_29930</name>
</gene>
<dbReference type="InterPro" id="IPR012675">
    <property type="entry name" value="Beta-grasp_dom_sf"/>
</dbReference>
<protein>
    <submittedName>
        <fullName evidence="1">Sulfur carrier protein ThiS</fullName>
    </submittedName>
</protein>
<proteinExistence type="predicted"/>
<sequence length="66" mass="7004">MKITVNNEPYLSEETLSLSQLLTNLAIEGNGIAVAVNEDIVSRSLWDGQSLCDGDRVIVIKATAGG</sequence>
<dbReference type="EMBL" id="BAABFL010000415">
    <property type="protein sequence ID" value="GAA4650710.1"/>
    <property type="molecule type" value="Genomic_DNA"/>
</dbReference>
<keyword evidence="2" id="KW-1185">Reference proteome</keyword>
<dbReference type="Pfam" id="PF02597">
    <property type="entry name" value="ThiS"/>
    <property type="match status" value="1"/>
</dbReference>
<dbReference type="InterPro" id="IPR016155">
    <property type="entry name" value="Mopterin_synth/thiamin_S_b"/>
</dbReference>
<dbReference type="InterPro" id="IPR010035">
    <property type="entry name" value="Thi_S"/>
</dbReference>
<organism evidence="1 2">
    <name type="scientific">Kistimonas scapharcae</name>
    <dbReference type="NCBI Taxonomy" id="1036133"/>
    <lineage>
        <taxon>Bacteria</taxon>
        <taxon>Pseudomonadati</taxon>
        <taxon>Pseudomonadota</taxon>
        <taxon>Gammaproteobacteria</taxon>
        <taxon>Oceanospirillales</taxon>
        <taxon>Endozoicomonadaceae</taxon>
        <taxon>Kistimonas</taxon>
    </lineage>
</organism>
<evidence type="ECO:0000313" key="2">
    <source>
        <dbReference type="Proteomes" id="UP001500604"/>
    </source>
</evidence>
<dbReference type="CDD" id="cd00565">
    <property type="entry name" value="Ubl_ThiS"/>
    <property type="match status" value="1"/>
</dbReference>
<name>A0ABP8V632_9GAMM</name>
<accession>A0ABP8V632</accession>
<dbReference type="PANTHER" id="PTHR34472:SF1">
    <property type="entry name" value="SULFUR CARRIER PROTEIN THIS"/>
    <property type="match status" value="1"/>
</dbReference>
<dbReference type="Proteomes" id="UP001500604">
    <property type="component" value="Unassembled WGS sequence"/>
</dbReference>
<comment type="caution">
    <text evidence="1">The sequence shown here is derived from an EMBL/GenBank/DDBJ whole genome shotgun (WGS) entry which is preliminary data.</text>
</comment>
<dbReference type="SUPFAM" id="SSF54285">
    <property type="entry name" value="MoaD/ThiS"/>
    <property type="match status" value="1"/>
</dbReference>
<reference evidence="2" key="1">
    <citation type="journal article" date="2019" name="Int. J. Syst. Evol. Microbiol.">
        <title>The Global Catalogue of Microorganisms (GCM) 10K type strain sequencing project: providing services to taxonomists for standard genome sequencing and annotation.</title>
        <authorList>
            <consortium name="The Broad Institute Genomics Platform"/>
            <consortium name="The Broad Institute Genome Sequencing Center for Infectious Disease"/>
            <person name="Wu L."/>
            <person name="Ma J."/>
        </authorList>
    </citation>
    <scope>NUCLEOTIDE SEQUENCE [LARGE SCALE GENOMIC DNA]</scope>
    <source>
        <strain evidence="2">JCM 17805</strain>
    </source>
</reference>
<dbReference type="InterPro" id="IPR003749">
    <property type="entry name" value="ThiS/MoaD-like"/>
</dbReference>
<dbReference type="PANTHER" id="PTHR34472">
    <property type="entry name" value="SULFUR CARRIER PROTEIN THIS"/>
    <property type="match status" value="1"/>
</dbReference>
<dbReference type="Gene3D" id="3.10.20.30">
    <property type="match status" value="1"/>
</dbReference>
<dbReference type="NCBIfam" id="TIGR01683">
    <property type="entry name" value="thiS"/>
    <property type="match status" value="1"/>
</dbReference>
<evidence type="ECO:0000313" key="1">
    <source>
        <dbReference type="EMBL" id="GAA4650710.1"/>
    </source>
</evidence>